<dbReference type="AlphaFoldDB" id="X6MWP2"/>
<protein>
    <submittedName>
        <fullName evidence="2">Uncharacterized protein</fullName>
    </submittedName>
</protein>
<evidence type="ECO:0000313" key="3">
    <source>
        <dbReference type="Proteomes" id="UP000023152"/>
    </source>
</evidence>
<dbReference type="Proteomes" id="UP000023152">
    <property type="component" value="Unassembled WGS sequence"/>
</dbReference>
<name>X6MWP2_RETFI</name>
<dbReference type="EMBL" id="ASPP01014967">
    <property type="protein sequence ID" value="ETO18408.1"/>
    <property type="molecule type" value="Genomic_DNA"/>
</dbReference>
<feature type="non-terminal residue" evidence="2">
    <location>
        <position position="607"/>
    </location>
</feature>
<sequence>MSSQIKKKIVDEQWIPKPSRHLFLLQTQLKWEKGRGSNLPPLINAIQSILQTYYNNEKFSFEKFVEFLKQCNLKNLVDTQMESIREFYNANVKESTETLVNYLNKELESKGSMKMGESKSESDRKRISNEDIALFLSEVLCKYQIKRQELKRPPSKDNNKSKSFGQVISEHCAKNFAKQTHLSFEQFYNDVIGYFHSSETSMQAVRCIFEYLLYKQCLDNRDANPKMLSIQFLAKSLDAGQVTSIDKFLALLAPFAKDYACKSMLKKIENALRIACGNKERNVVTLDEFVKAIQTLCSPSNSKEMIDLVNGAKSMFWSHKANHTSDHNSGDLLCIEEFMNELQQAVSTAPPFSSSSSSSSSSSQQQLDSVVFGNQAWEWIQLLLLSNSSFNKKVCLTLNMQELSLNEFCKKFHEIGIANFSREEACEIYATFQESPDLHFEEFLQYLMRLHEEESLTSVSNGHAEERNYIDTWLHWKEEVTKNCATTKTQKKQVPTQTQMQTQIQSQIQIQMQIQKQGQRKQKKNQDNANVGIEEYGQMNNVGVSGRHKLVLLSNNSNESAQSKSNSSYTQRSSRRRAKLTARQSHFTGKSSSRSGAVSSLVLSDEM</sequence>
<evidence type="ECO:0000313" key="2">
    <source>
        <dbReference type="EMBL" id="ETO18408.1"/>
    </source>
</evidence>
<evidence type="ECO:0000256" key="1">
    <source>
        <dbReference type="SAM" id="MobiDB-lite"/>
    </source>
</evidence>
<proteinExistence type="predicted"/>
<feature type="compositionally biased region" description="Low complexity" evidence="1">
    <location>
        <begin position="591"/>
        <end position="607"/>
    </location>
</feature>
<reference evidence="2 3" key="1">
    <citation type="journal article" date="2013" name="Curr. Biol.">
        <title>The Genome of the Foraminiferan Reticulomyxa filosa.</title>
        <authorList>
            <person name="Glockner G."/>
            <person name="Hulsmann N."/>
            <person name="Schleicher M."/>
            <person name="Noegel A.A."/>
            <person name="Eichinger L."/>
            <person name="Gallinger C."/>
            <person name="Pawlowski J."/>
            <person name="Sierra R."/>
            <person name="Euteneuer U."/>
            <person name="Pillet L."/>
            <person name="Moustafa A."/>
            <person name="Platzer M."/>
            <person name="Groth M."/>
            <person name="Szafranski K."/>
            <person name="Schliwa M."/>
        </authorList>
    </citation>
    <scope>NUCLEOTIDE SEQUENCE [LARGE SCALE GENOMIC DNA]</scope>
</reference>
<feature type="compositionally biased region" description="Low complexity" evidence="1">
    <location>
        <begin position="555"/>
        <end position="568"/>
    </location>
</feature>
<feature type="region of interest" description="Disordered" evidence="1">
    <location>
        <begin position="555"/>
        <end position="607"/>
    </location>
</feature>
<organism evidence="2 3">
    <name type="scientific">Reticulomyxa filosa</name>
    <dbReference type="NCBI Taxonomy" id="46433"/>
    <lineage>
        <taxon>Eukaryota</taxon>
        <taxon>Sar</taxon>
        <taxon>Rhizaria</taxon>
        <taxon>Retaria</taxon>
        <taxon>Foraminifera</taxon>
        <taxon>Monothalamids</taxon>
        <taxon>Reticulomyxidae</taxon>
        <taxon>Reticulomyxa</taxon>
    </lineage>
</organism>
<keyword evidence="3" id="KW-1185">Reference proteome</keyword>
<comment type="caution">
    <text evidence="2">The sequence shown here is derived from an EMBL/GenBank/DDBJ whole genome shotgun (WGS) entry which is preliminary data.</text>
</comment>
<accession>X6MWP2</accession>
<gene>
    <name evidence="2" type="ORF">RFI_18857</name>
</gene>